<dbReference type="Proteomes" id="UP000603865">
    <property type="component" value="Unassembled WGS sequence"/>
</dbReference>
<gene>
    <name evidence="1" type="ORF">GCM10008957_48340</name>
</gene>
<protein>
    <submittedName>
        <fullName evidence="1">Uncharacterized protein</fullName>
    </submittedName>
</protein>
<accession>A0A918FE30</accession>
<organism evidence="1 2">
    <name type="scientific">Deinococcus ruber</name>
    <dbReference type="NCBI Taxonomy" id="1848197"/>
    <lineage>
        <taxon>Bacteria</taxon>
        <taxon>Thermotogati</taxon>
        <taxon>Deinococcota</taxon>
        <taxon>Deinococci</taxon>
        <taxon>Deinococcales</taxon>
        <taxon>Deinococcaceae</taxon>
        <taxon>Deinococcus</taxon>
    </lineage>
</organism>
<comment type="caution">
    <text evidence="1">The sequence shown here is derived from an EMBL/GenBank/DDBJ whole genome shotgun (WGS) entry which is preliminary data.</text>
</comment>
<keyword evidence="2" id="KW-1185">Reference proteome</keyword>
<reference evidence="1" key="2">
    <citation type="submission" date="2020-09" db="EMBL/GenBank/DDBJ databases">
        <authorList>
            <person name="Sun Q."/>
            <person name="Ohkuma M."/>
        </authorList>
    </citation>
    <scope>NUCLEOTIDE SEQUENCE</scope>
    <source>
        <strain evidence="1">JCM 31311</strain>
    </source>
</reference>
<sequence>MPYWQLRDDQYSAPARCAKQQHRAALYEKVRQAALQHPTSRYRLLYQELKARGEEIGQHKIRVALVVCHRHEID</sequence>
<evidence type="ECO:0000313" key="2">
    <source>
        <dbReference type="Proteomes" id="UP000603865"/>
    </source>
</evidence>
<reference evidence="1" key="1">
    <citation type="journal article" date="2014" name="Int. J. Syst. Evol. Microbiol.">
        <title>Complete genome sequence of Corynebacterium casei LMG S-19264T (=DSM 44701T), isolated from a smear-ripened cheese.</title>
        <authorList>
            <consortium name="US DOE Joint Genome Institute (JGI-PGF)"/>
            <person name="Walter F."/>
            <person name="Albersmeier A."/>
            <person name="Kalinowski J."/>
            <person name="Ruckert C."/>
        </authorList>
    </citation>
    <scope>NUCLEOTIDE SEQUENCE</scope>
    <source>
        <strain evidence="1">JCM 31311</strain>
    </source>
</reference>
<dbReference type="AlphaFoldDB" id="A0A918FE30"/>
<dbReference type="EMBL" id="BMQL01000054">
    <property type="protein sequence ID" value="GGR32058.1"/>
    <property type="molecule type" value="Genomic_DNA"/>
</dbReference>
<proteinExistence type="predicted"/>
<name>A0A918FE30_9DEIO</name>
<dbReference type="RefSeq" id="WP_189093089.1">
    <property type="nucleotide sequence ID" value="NZ_BMQL01000054.1"/>
</dbReference>
<evidence type="ECO:0000313" key="1">
    <source>
        <dbReference type="EMBL" id="GGR32058.1"/>
    </source>
</evidence>